<accession>A0A4R7KQW1</accession>
<proteinExistence type="inferred from homology"/>
<keyword evidence="10" id="KW-0753">Steroid metabolism</keyword>
<dbReference type="NCBIfam" id="NF005559">
    <property type="entry name" value="PRK07231.1"/>
    <property type="match status" value="1"/>
</dbReference>
<organism evidence="16 17">
    <name type="scientific">Fonticella tunisiensis</name>
    <dbReference type="NCBI Taxonomy" id="1096341"/>
    <lineage>
        <taxon>Bacteria</taxon>
        <taxon>Bacillati</taxon>
        <taxon>Bacillota</taxon>
        <taxon>Clostridia</taxon>
        <taxon>Eubacteriales</taxon>
        <taxon>Clostridiaceae</taxon>
        <taxon>Fonticella</taxon>
    </lineage>
</organism>
<dbReference type="EC" id="1.1.1.100" evidence="14"/>
<dbReference type="PANTHER" id="PTHR42879">
    <property type="entry name" value="3-OXOACYL-(ACYL-CARRIER-PROTEIN) REDUCTASE"/>
    <property type="match status" value="1"/>
</dbReference>
<comment type="similarity">
    <text evidence="3 14">Belongs to the short-chain dehydrogenases/reductases (SDR) family.</text>
</comment>
<keyword evidence="4 14" id="KW-0444">Lipid biosynthesis</keyword>
<gene>
    <name evidence="16" type="ORF">EDD71_10694</name>
</gene>
<keyword evidence="6 13" id="KW-0521">NADP</keyword>
<dbReference type="NCBIfam" id="NF004198">
    <property type="entry name" value="PRK05653.1-3"/>
    <property type="match status" value="1"/>
</dbReference>
<dbReference type="SUPFAM" id="SSF51735">
    <property type="entry name" value="NAD(P)-binding Rossmann-fold domains"/>
    <property type="match status" value="1"/>
</dbReference>
<feature type="binding site" evidence="13">
    <location>
        <position position="90"/>
    </location>
    <ligand>
        <name>NADP(+)</name>
        <dbReference type="ChEBI" id="CHEBI:58349"/>
    </ligand>
</feature>
<dbReference type="InterPro" id="IPR020904">
    <property type="entry name" value="Sc_DH/Rdtase_CS"/>
</dbReference>
<dbReference type="CDD" id="cd05333">
    <property type="entry name" value="BKR_SDR_c"/>
    <property type="match status" value="1"/>
</dbReference>
<keyword evidence="9 14" id="KW-0275">Fatty acid biosynthesis</keyword>
<dbReference type="EMBL" id="SOAZ01000006">
    <property type="protein sequence ID" value="TDT61610.1"/>
    <property type="molecule type" value="Genomic_DNA"/>
</dbReference>
<evidence type="ECO:0000313" key="17">
    <source>
        <dbReference type="Proteomes" id="UP000295325"/>
    </source>
</evidence>
<reference evidence="16 17" key="1">
    <citation type="submission" date="2019-03" db="EMBL/GenBank/DDBJ databases">
        <title>Genomic Encyclopedia of Type Strains, Phase IV (KMG-IV): sequencing the most valuable type-strain genomes for metagenomic binning, comparative biology and taxonomic classification.</title>
        <authorList>
            <person name="Goeker M."/>
        </authorList>
    </citation>
    <scope>NUCLEOTIDE SEQUENCE [LARGE SCALE GENOMIC DNA]</scope>
    <source>
        <strain evidence="16 17">DSM 24455</strain>
    </source>
</reference>
<keyword evidence="17" id="KW-1185">Reference proteome</keyword>
<dbReference type="GO" id="GO:0008202">
    <property type="term" value="P:steroid metabolic process"/>
    <property type="evidence" value="ECO:0007669"/>
    <property type="project" value="UniProtKB-KW"/>
</dbReference>
<dbReference type="RefSeq" id="WP_133627719.1">
    <property type="nucleotide sequence ID" value="NZ_SOAZ01000006.1"/>
</dbReference>
<dbReference type="InterPro" id="IPR057326">
    <property type="entry name" value="KR_dom"/>
</dbReference>
<feature type="domain" description="Ketoreductase" evidence="15">
    <location>
        <begin position="6"/>
        <end position="186"/>
    </location>
</feature>
<evidence type="ECO:0000256" key="14">
    <source>
        <dbReference type="RuleBase" id="RU366074"/>
    </source>
</evidence>
<evidence type="ECO:0000256" key="7">
    <source>
        <dbReference type="ARBA" id="ARBA00023002"/>
    </source>
</evidence>
<sequence>MKFEGKVALVTGASSGIGRAVALNLAEEGASVIVNYSGNESGALDVVREIKDNGGSAEAFRCDVSDSNQVDSMVKYVIEKYGRIDILVNNAGITRDALILRMELEDFERVIDINLKGTFNTIKSVSKYMIKQKSGKIINIASIIGLTGNVGQANYAASKAGVIALTKSAAKEFASRNINVNAIAPGYIETRMTEVLSDRIKDEIISKIPLKRQGMPEDVAKAVIFLASEDSKYITGQVINVDGGMVM</sequence>
<dbReference type="GO" id="GO:0051287">
    <property type="term" value="F:NAD binding"/>
    <property type="evidence" value="ECO:0007669"/>
    <property type="project" value="UniProtKB-UniRule"/>
</dbReference>
<dbReference type="InterPro" id="IPR036291">
    <property type="entry name" value="NAD(P)-bd_dom_sf"/>
</dbReference>
<evidence type="ECO:0000256" key="10">
    <source>
        <dbReference type="ARBA" id="ARBA00023221"/>
    </source>
</evidence>
<evidence type="ECO:0000256" key="2">
    <source>
        <dbReference type="ARBA" id="ARBA00005194"/>
    </source>
</evidence>
<comment type="function">
    <text evidence="1 14">Catalyzes the NADPH-dependent reduction of beta-ketoacyl-ACP substrates to beta-hydroxyacyl-ACP products, the first reductive step in the elongation cycle of fatty acid biosynthesis.</text>
</comment>
<evidence type="ECO:0000256" key="3">
    <source>
        <dbReference type="ARBA" id="ARBA00006484"/>
    </source>
</evidence>
<comment type="subunit">
    <text evidence="14">Homotetramer.</text>
</comment>
<dbReference type="PANTHER" id="PTHR42879:SF2">
    <property type="entry name" value="3-OXOACYL-[ACYL-CARRIER-PROTEIN] REDUCTASE FABG"/>
    <property type="match status" value="1"/>
</dbReference>
<evidence type="ECO:0000256" key="1">
    <source>
        <dbReference type="ARBA" id="ARBA00002607"/>
    </source>
</evidence>
<keyword evidence="7 14" id="KW-0560">Oxidoreductase</keyword>
<dbReference type="SMART" id="SM00822">
    <property type="entry name" value="PKS_KR"/>
    <property type="match status" value="1"/>
</dbReference>
<name>A0A4R7KQW1_9CLOT</name>
<dbReference type="PROSITE" id="PS00061">
    <property type="entry name" value="ADH_SHORT"/>
    <property type="match status" value="1"/>
</dbReference>
<dbReference type="UniPathway" id="UPA00094"/>
<comment type="pathway">
    <text evidence="2 14">Lipid metabolism; fatty acid biosynthesis.</text>
</comment>
<dbReference type="InterPro" id="IPR050259">
    <property type="entry name" value="SDR"/>
</dbReference>
<feature type="binding site" evidence="13">
    <location>
        <begin position="155"/>
        <end position="159"/>
    </location>
    <ligand>
        <name>NADP(+)</name>
        <dbReference type="ChEBI" id="CHEBI:58349"/>
    </ligand>
</feature>
<dbReference type="Pfam" id="PF13561">
    <property type="entry name" value="adh_short_C2"/>
    <property type="match status" value="1"/>
</dbReference>
<feature type="active site" description="Proton acceptor" evidence="12">
    <location>
        <position position="155"/>
    </location>
</feature>
<dbReference type="AlphaFoldDB" id="A0A4R7KQW1"/>
<evidence type="ECO:0000256" key="8">
    <source>
        <dbReference type="ARBA" id="ARBA00023098"/>
    </source>
</evidence>
<evidence type="ECO:0000256" key="4">
    <source>
        <dbReference type="ARBA" id="ARBA00022516"/>
    </source>
</evidence>
<dbReference type="FunFam" id="3.40.50.720:FF:000037">
    <property type="entry name" value="3-oxoacyl-[acyl-carrier-protein] reductase FabG"/>
    <property type="match status" value="1"/>
</dbReference>
<dbReference type="GO" id="GO:0006633">
    <property type="term" value="P:fatty acid biosynthetic process"/>
    <property type="evidence" value="ECO:0007669"/>
    <property type="project" value="UniProtKB-UniPathway"/>
</dbReference>
<dbReference type="Gene3D" id="3.40.50.720">
    <property type="entry name" value="NAD(P)-binding Rossmann-like Domain"/>
    <property type="match status" value="1"/>
</dbReference>
<evidence type="ECO:0000256" key="9">
    <source>
        <dbReference type="ARBA" id="ARBA00023160"/>
    </source>
</evidence>
<dbReference type="NCBIfam" id="NF009466">
    <property type="entry name" value="PRK12826.1-2"/>
    <property type="match status" value="1"/>
</dbReference>
<dbReference type="GO" id="GO:0004316">
    <property type="term" value="F:3-oxoacyl-[acyl-carrier-protein] reductase (NADPH) activity"/>
    <property type="evidence" value="ECO:0007669"/>
    <property type="project" value="UniProtKB-UniRule"/>
</dbReference>
<dbReference type="OrthoDB" id="9803333at2"/>
<feature type="binding site" evidence="13">
    <location>
        <position position="188"/>
    </location>
    <ligand>
        <name>NADP(+)</name>
        <dbReference type="ChEBI" id="CHEBI:58349"/>
    </ligand>
</feature>
<keyword evidence="8 14" id="KW-0443">Lipid metabolism</keyword>
<dbReference type="InterPro" id="IPR002347">
    <property type="entry name" value="SDR_fam"/>
</dbReference>
<evidence type="ECO:0000256" key="5">
    <source>
        <dbReference type="ARBA" id="ARBA00022832"/>
    </source>
</evidence>
<comment type="caution">
    <text evidence="16">The sequence shown here is derived from an EMBL/GenBank/DDBJ whole genome shotgun (WGS) entry which is preliminary data.</text>
</comment>
<evidence type="ECO:0000256" key="12">
    <source>
        <dbReference type="PIRSR" id="PIRSR611284-1"/>
    </source>
</evidence>
<keyword evidence="5 14" id="KW-0276">Fatty acid metabolism</keyword>
<dbReference type="PRINTS" id="PR00080">
    <property type="entry name" value="SDRFAMILY"/>
</dbReference>
<evidence type="ECO:0000256" key="6">
    <source>
        <dbReference type="ARBA" id="ARBA00022857"/>
    </source>
</evidence>
<evidence type="ECO:0000259" key="15">
    <source>
        <dbReference type="SMART" id="SM00822"/>
    </source>
</evidence>
<dbReference type="NCBIfam" id="NF004199">
    <property type="entry name" value="PRK05653.1-4"/>
    <property type="match status" value="1"/>
</dbReference>
<comment type="catalytic activity">
    <reaction evidence="11 14">
        <text>a (3R)-hydroxyacyl-[ACP] + NADP(+) = a 3-oxoacyl-[ACP] + NADPH + H(+)</text>
        <dbReference type="Rhea" id="RHEA:17397"/>
        <dbReference type="Rhea" id="RHEA-COMP:9916"/>
        <dbReference type="Rhea" id="RHEA-COMP:9945"/>
        <dbReference type="ChEBI" id="CHEBI:15378"/>
        <dbReference type="ChEBI" id="CHEBI:57783"/>
        <dbReference type="ChEBI" id="CHEBI:58349"/>
        <dbReference type="ChEBI" id="CHEBI:78776"/>
        <dbReference type="ChEBI" id="CHEBI:78827"/>
        <dbReference type="EC" id="1.1.1.100"/>
    </reaction>
</comment>
<dbReference type="InterPro" id="IPR011284">
    <property type="entry name" value="3oxo_ACP_reduc"/>
</dbReference>
<evidence type="ECO:0000256" key="13">
    <source>
        <dbReference type="PIRSR" id="PIRSR611284-2"/>
    </source>
</evidence>
<protein>
    <recommendedName>
        <fullName evidence="14">3-oxoacyl-[acyl-carrier-protein] reductase</fullName>
        <ecNumber evidence="14">1.1.1.100</ecNumber>
    </recommendedName>
</protein>
<dbReference type="PRINTS" id="PR00081">
    <property type="entry name" value="GDHRDH"/>
</dbReference>
<evidence type="ECO:0000313" key="16">
    <source>
        <dbReference type="EMBL" id="TDT61610.1"/>
    </source>
</evidence>
<evidence type="ECO:0000256" key="11">
    <source>
        <dbReference type="ARBA" id="ARBA00048508"/>
    </source>
</evidence>
<dbReference type="NCBIfam" id="TIGR01830">
    <property type="entry name" value="3oxo_ACP_reduc"/>
    <property type="match status" value="1"/>
</dbReference>
<dbReference type="Proteomes" id="UP000295325">
    <property type="component" value="Unassembled WGS sequence"/>
</dbReference>